<dbReference type="Gene3D" id="1.10.10.10">
    <property type="entry name" value="Winged helix-like DNA-binding domain superfamily/Winged helix DNA-binding domain"/>
    <property type="match status" value="1"/>
</dbReference>
<dbReference type="Gene3D" id="3.80.10.10">
    <property type="entry name" value="Ribonuclease Inhibitor"/>
    <property type="match status" value="2"/>
</dbReference>
<keyword evidence="9" id="KW-0342">GTP-binding</keyword>
<dbReference type="EC" id="2.7.11.1" evidence="1"/>
<dbReference type="InterPro" id="IPR020859">
    <property type="entry name" value="ROC"/>
</dbReference>
<dbReference type="InterPro" id="IPR032171">
    <property type="entry name" value="COR-A"/>
</dbReference>
<comment type="catalytic activity">
    <reaction evidence="11">
        <text>L-seryl-[protein] + ATP = O-phospho-L-seryl-[protein] + ADP + H(+)</text>
        <dbReference type="Rhea" id="RHEA:17989"/>
        <dbReference type="Rhea" id="RHEA-COMP:9863"/>
        <dbReference type="Rhea" id="RHEA-COMP:11604"/>
        <dbReference type="ChEBI" id="CHEBI:15378"/>
        <dbReference type="ChEBI" id="CHEBI:29999"/>
        <dbReference type="ChEBI" id="CHEBI:30616"/>
        <dbReference type="ChEBI" id="CHEBI:83421"/>
        <dbReference type="ChEBI" id="CHEBI:456216"/>
        <dbReference type="EC" id="2.7.11.1"/>
    </reaction>
</comment>
<evidence type="ECO:0000256" key="1">
    <source>
        <dbReference type="ARBA" id="ARBA00012513"/>
    </source>
</evidence>
<dbReference type="PRINTS" id="PR00449">
    <property type="entry name" value="RASTRNSFRMNG"/>
</dbReference>
<sequence length="1133" mass="125451">MEDLDHFEREITGLSALRELDLAYTGLEQMPEWIGDLTQLTTLDLSDNPLTELPDSIGRLTQLTQLKLANNLLHRLPDSIGDLTRLRTLDLSDTTLTDLPDSIGGLTGLTRLDLDRTALETAPDWIGNLTQLTELSISATRLETAPDWIGNLTQLTELSISGTRLETAPDSIANLTQLTTLGLENNALRHLPDWIGDLTQLTTLGLTNNPLVSLPDSIGRLSRLRRLELMNCRLPGLPAACGELHNLETLDLDGNDLTDFPSAILGLTSLTHLDLRRNRLVEVPQAIGRLAKLEYLYLQRNRLHSLPPSLGSLPDLNSLNVHDNPLPPEIIAAGAEGTTELIEFFRLLHTEGEQLREAKLVLVGEGAVGKSSLLAALRREEWVEDRDTTHGIEIKQVTVADDEGPISLNGWDFGGQQIYRPTHQFFFTDPAVYLVVWKPREGPELGLVDEWISLIRNRAGSAARIHVVATHGGPGQRYAHIDEAALRERYGDMIAGFHHVDSRNSADPGIAALKEAVAATASGLPHVTRWYPQTWSSLRRTLTGSDAPYLEYRAYEAIAAEHGLSATSARSLAMNAHALGHWVHYADDPGLAELLILKADWLSVAIGLVLEDGATVSGGGLLPHRRLAGIWDNPDRDDAHRYPHHLQQMFLRMMERFELSYRVPELTGGEPLSLVAQLLPNNRPELTAAWTDYRPGRRELVQICHVHERDGRRLVQPDGLMHRLIVLFHRHSLGRDDVTKALHWSTGIVLQDRYGDRALITAAGSELTVRVRGLNPQAFLDHLIQEVREYVEGFWKGLATRVVVPCDVVCRLTPPGHARFDLDKLYRRLEKGQTTYTCPDACDDDIDAEALLRGLNRSADREGVLLTTVRAAVDGVMDTHFARILAAQDSAKEQVLSRIDQLDDGTRAAFSRVDEQITGLLRSLDDDAADGPRLFSLQPLERSLRRPGVTSQRMRLTLWCEHSRLPVSVLEADRPDAGVYEIDVPRDWWVKAEPFVRATSLLLKAALPVGLAAFELALSDGQWTAVSRQLNLGKEILGSSADLAGELPPADGDSALAAQANAEAAPIRAEGGLMRTLHATLREQDVTFADLRRVRDQQGRFLWVHERFVSEYQPPLPVIPPPAEPAQPGQPSQ</sequence>
<accession>A0ABU7P8T9</accession>
<gene>
    <name evidence="14" type="ORF">V2S66_09660</name>
</gene>
<feature type="region of interest" description="Disordered" evidence="12">
    <location>
        <begin position="1114"/>
        <end position="1133"/>
    </location>
</feature>
<dbReference type="Pfam" id="PF08477">
    <property type="entry name" value="Roc"/>
    <property type="match status" value="1"/>
</dbReference>
<keyword evidence="2" id="KW-0723">Serine/threonine-protein kinase</keyword>
<evidence type="ECO:0000256" key="11">
    <source>
        <dbReference type="ARBA" id="ARBA00048679"/>
    </source>
</evidence>
<keyword evidence="7" id="KW-0418">Kinase</keyword>
<organism evidence="14 15">
    <name type="scientific">Actinacidiphila polyblastidii</name>
    <dbReference type="NCBI Taxonomy" id="3110430"/>
    <lineage>
        <taxon>Bacteria</taxon>
        <taxon>Bacillati</taxon>
        <taxon>Actinomycetota</taxon>
        <taxon>Actinomycetes</taxon>
        <taxon>Kitasatosporales</taxon>
        <taxon>Streptomycetaceae</taxon>
        <taxon>Actinacidiphila</taxon>
    </lineage>
</organism>
<dbReference type="Pfam" id="PF23598">
    <property type="entry name" value="LRR_14"/>
    <property type="match status" value="2"/>
</dbReference>
<evidence type="ECO:0000256" key="2">
    <source>
        <dbReference type="ARBA" id="ARBA00022527"/>
    </source>
</evidence>
<dbReference type="PROSITE" id="PS51424">
    <property type="entry name" value="ROC"/>
    <property type="match status" value="1"/>
</dbReference>
<dbReference type="InterPro" id="IPR027417">
    <property type="entry name" value="P-loop_NTPase"/>
</dbReference>
<dbReference type="InterPro" id="IPR003591">
    <property type="entry name" value="Leu-rich_rpt_typical-subtyp"/>
</dbReference>
<proteinExistence type="predicted"/>
<dbReference type="SMART" id="SM00364">
    <property type="entry name" value="LRR_BAC"/>
    <property type="match status" value="7"/>
</dbReference>
<keyword evidence="4" id="KW-0808">Transferase</keyword>
<dbReference type="SUPFAM" id="SSF52540">
    <property type="entry name" value="P-loop containing nucleoside triphosphate hydrolases"/>
    <property type="match status" value="1"/>
</dbReference>
<evidence type="ECO:0000313" key="15">
    <source>
        <dbReference type="Proteomes" id="UP001344658"/>
    </source>
</evidence>
<comment type="caution">
    <text evidence="14">The sequence shown here is derived from an EMBL/GenBank/DDBJ whole genome shotgun (WGS) entry which is preliminary data.</text>
</comment>
<protein>
    <recommendedName>
        <fullName evidence="1">non-specific serine/threonine protein kinase</fullName>
        <ecNumber evidence="1">2.7.11.1</ecNumber>
    </recommendedName>
</protein>
<evidence type="ECO:0000256" key="12">
    <source>
        <dbReference type="SAM" id="MobiDB-lite"/>
    </source>
</evidence>
<dbReference type="Gene3D" id="3.40.50.300">
    <property type="entry name" value="P-loop containing nucleotide triphosphate hydrolases"/>
    <property type="match status" value="1"/>
</dbReference>
<dbReference type="Pfam" id="PF00560">
    <property type="entry name" value="LRR_1"/>
    <property type="match status" value="1"/>
</dbReference>
<dbReference type="EMBL" id="JAZEWV010000005">
    <property type="protein sequence ID" value="MEE4542225.1"/>
    <property type="molecule type" value="Genomic_DNA"/>
</dbReference>
<dbReference type="InterPro" id="IPR036388">
    <property type="entry name" value="WH-like_DNA-bd_sf"/>
</dbReference>
<feature type="compositionally biased region" description="Pro residues" evidence="12">
    <location>
        <begin position="1114"/>
        <end position="1125"/>
    </location>
</feature>
<dbReference type="InterPro" id="IPR057263">
    <property type="entry name" value="COR-B"/>
</dbReference>
<dbReference type="PROSITE" id="PS51450">
    <property type="entry name" value="LRR"/>
    <property type="match status" value="3"/>
</dbReference>
<keyword evidence="6" id="KW-0547">Nucleotide-binding</keyword>
<keyword evidence="15" id="KW-1185">Reference proteome</keyword>
<dbReference type="InterPro" id="IPR050216">
    <property type="entry name" value="LRR_domain-containing"/>
</dbReference>
<evidence type="ECO:0000313" key="14">
    <source>
        <dbReference type="EMBL" id="MEE4542225.1"/>
    </source>
</evidence>
<dbReference type="PANTHER" id="PTHR48051">
    <property type="match status" value="1"/>
</dbReference>
<evidence type="ECO:0000256" key="8">
    <source>
        <dbReference type="ARBA" id="ARBA00022840"/>
    </source>
</evidence>
<evidence type="ECO:0000256" key="9">
    <source>
        <dbReference type="ARBA" id="ARBA00023134"/>
    </source>
</evidence>
<dbReference type="InterPro" id="IPR055414">
    <property type="entry name" value="LRR_R13L4/SHOC2-like"/>
</dbReference>
<name>A0ABU7P8T9_9ACTN</name>
<dbReference type="SUPFAM" id="SSF52058">
    <property type="entry name" value="L domain-like"/>
    <property type="match status" value="1"/>
</dbReference>
<dbReference type="Gene3D" id="3.30.310.200">
    <property type="match status" value="1"/>
</dbReference>
<dbReference type="PANTHER" id="PTHR48051:SF1">
    <property type="entry name" value="RAS SUPPRESSOR PROTEIN 1"/>
    <property type="match status" value="1"/>
</dbReference>
<dbReference type="RefSeq" id="WP_330794131.1">
    <property type="nucleotide sequence ID" value="NZ_JAZEWV010000005.1"/>
</dbReference>
<feature type="domain" description="Roc" evidence="13">
    <location>
        <begin position="351"/>
        <end position="524"/>
    </location>
</feature>
<dbReference type="Pfam" id="PF13855">
    <property type="entry name" value="LRR_8"/>
    <property type="match status" value="1"/>
</dbReference>
<dbReference type="InterPro" id="IPR032675">
    <property type="entry name" value="LRR_dom_sf"/>
</dbReference>
<keyword evidence="5" id="KW-0677">Repeat</keyword>
<evidence type="ECO:0000259" key="13">
    <source>
        <dbReference type="PROSITE" id="PS51424"/>
    </source>
</evidence>
<comment type="catalytic activity">
    <reaction evidence="10">
        <text>L-threonyl-[protein] + ATP = O-phospho-L-threonyl-[protein] + ADP + H(+)</text>
        <dbReference type="Rhea" id="RHEA:46608"/>
        <dbReference type="Rhea" id="RHEA-COMP:11060"/>
        <dbReference type="Rhea" id="RHEA-COMP:11605"/>
        <dbReference type="ChEBI" id="CHEBI:15378"/>
        <dbReference type="ChEBI" id="CHEBI:30013"/>
        <dbReference type="ChEBI" id="CHEBI:30616"/>
        <dbReference type="ChEBI" id="CHEBI:61977"/>
        <dbReference type="ChEBI" id="CHEBI:456216"/>
        <dbReference type="EC" id="2.7.11.1"/>
    </reaction>
</comment>
<dbReference type="SMART" id="SM00369">
    <property type="entry name" value="LRR_TYP"/>
    <property type="match status" value="11"/>
</dbReference>
<dbReference type="Proteomes" id="UP001344658">
    <property type="component" value="Unassembled WGS sequence"/>
</dbReference>
<dbReference type="InterPro" id="IPR001611">
    <property type="entry name" value="Leu-rich_rpt"/>
</dbReference>
<reference evidence="14 15" key="1">
    <citation type="submission" date="2023-12" db="EMBL/GenBank/DDBJ databases">
        <title>Streptomyces sp. V4-01.</title>
        <authorList>
            <person name="Somphong A."/>
            <person name="Phongsopitanun W."/>
        </authorList>
    </citation>
    <scope>NUCLEOTIDE SEQUENCE [LARGE SCALE GENOMIC DNA]</scope>
    <source>
        <strain evidence="14 15">V4-01</strain>
    </source>
</reference>
<evidence type="ECO:0000256" key="3">
    <source>
        <dbReference type="ARBA" id="ARBA00022614"/>
    </source>
</evidence>
<dbReference type="Pfam" id="PF25497">
    <property type="entry name" value="COR-B"/>
    <property type="match status" value="1"/>
</dbReference>
<evidence type="ECO:0000256" key="6">
    <source>
        <dbReference type="ARBA" id="ARBA00022741"/>
    </source>
</evidence>
<evidence type="ECO:0000256" key="10">
    <source>
        <dbReference type="ARBA" id="ARBA00047899"/>
    </source>
</evidence>
<keyword evidence="8" id="KW-0067">ATP-binding</keyword>
<evidence type="ECO:0000256" key="7">
    <source>
        <dbReference type="ARBA" id="ARBA00022777"/>
    </source>
</evidence>
<evidence type="ECO:0000256" key="4">
    <source>
        <dbReference type="ARBA" id="ARBA00022679"/>
    </source>
</evidence>
<dbReference type="Pfam" id="PF16095">
    <property type="entry name" value="COR-A"/>
    <property type="match status" value="1"/>
</dbReference>
<keyword evidence="3" id="KW-0433">Leucine-rich repeat</keyword>
<evidence type="ECO:0000256" key="5">
    <source>
        <dbReference type="ARBA" id="ARBA00022737"/>
    </source>
</evidence>